<dbReference type="Proteomes" id="UP000247591">
    <property type="component" value="Unassembled WGS sequence"/>
</dbReference>
<comment type="caution">
    <text evidence="3">The sequence shown here is derived from an EMBL/GenBank/DDBJ whole genome shotgun (WGS) entry which is preliminary data.</text>
</comment>
<accession>A0A318RH14</accession>
<feature type="region of interest" description="Disordered" evidence="1">
    <location>
        <begin position="158"/>
        <end position="185"/>
    </location>
</feature>
<keyword evidence="4" id="KW-1185">Reference proteome</keyword>
<gene>
    <name evidence="3" type="ORF">DFR67_10878</name>
</gene>
<protein>
    <submittedName>
        <fullName evidence="3">Serine aminopeptidase S33 family</fullName>
    </submittedName>
</protein>
<dbReference type="AlphaFoldDB" id="A0A318RH14"/>
<evidence type="ECO:0000259" key="2">
    <source>
        <dbReference type="Pfam" id="PF12697"/>
    </source>
</evidence>
<organism evidence="3 4">
    <name type="scientific">Williamsia limnetica</name>
    <dbReference type="NCBI Taxonomy" id="882452"/>
    <lineage>
        <taxon>Bacteria</taxon>
        <taxon>Bacillati</taxon>
        <taxon>Actinomycetota</taxon>
        <taxon>Actinomycetes</taxon>
        <taxon>Mycobacteriales</taxon>
        <taxon>Nocardiaceae</taxon>
        <taxon>Williamsia</taxon>
    </lineage>
</organism>
<evidence type="ECO:0000256" key="1">
    <source>
        <dbReference type="SAM" id="MobiDB-lite"/>
    </source>
</evidence>
<feature type="domain" description="AB hydrolase-1" evidence="2">
    <location>
        <begin position="49"/>
        <end position="281"/>
    </location>
</feature>
<dbReference type="SUPFAM" id="SSF53474">
    <property type="entry name" value="alpha/beta-Hydrolases"/>
    <property type="match status" value="1"/>
</dbReference>
<dbReference type="OrthoDB" id="4276066at2"/>
<dbReference type="EMBL" id="QJSP01000008">
    <property type="protein sequence ID" value="PYE16327.1"/>
    <property type="molecule type" value="Genomic_DNA"/>
</dbReference>
<keyword evidence="3" id="KW-0031">Aminopeptidase</keyword>
<keyword evidence="3" id="KW-0645">Protease</keyword>
<proteinExistence type="predicted"/>
<name>A0A318RH14_WILLI</name>
<reference evidence="3 4" key="1">
    <citation type="submission" date="2018-06" db="EMBL/GenBank/DDBJ databases">
        <title>Genomic Encyclopedia of Type Strains, Phase IV (KMG-IV): sequencing the most valuable type-strain genomes for metagenomic binning, comparative biology and taxonomic classification.</title>
        <authorList>
            <person name="Goeker M."/>
        </authorList>
    </citation>
    <scope>NUCLEOTIDE SEQUENCE [LARGE SCALE GENOMIC DNA]</scope>
    <source>
        <strain evidence="3 4">DSM 45521</strain>
    </source>
</reference>
<sequence>MTATEAHTPTIRKAPGVPFGGEPVRRVVDVDGIPMSALLAAAPIPRGVIVALHGGATSSAYFDCPGHPRHSLIRVASALGYTIIALDRPGYGSSHPHADEIRSDDHRVELAYGAVDKLLETRSSGSGMFLFAHSVGSELAVRMAATERGHSLLGIELSGTGTEHHPDSSKAFPPNDPGARPDGSAVRELLWNPSRLYPPDIHGGRDIAARGPGYEYEVVRDWPLKNFPDLAAQIAVPVHFTVGEYERVWRNDPDARFDLGALFSASPRVVVEEQFDGGHNLSLGNTAMAYHLNVLSFIEECIDARNPGDIQ</sequence>
<dbReference type="InterPro" id="IPR000073">
    <property type="entry name" value="AB_hydrolase_1"/>
</dbReference>
<dbReference type="InterPro" id="IPR029058">
    <property type="entry name" value="AB_hydrolase_fold"/>
</dbReference>
<evidence type="ECO:0000313" key="3">
    <source>
        <dbReference type="EMBL" id="PYE16327.1"/>
    </source>
</evidence>
<evidence type="ECO:0000313" key="4">
    <source>
        <dbReference type="Proteomes" id="UP000247591"/>
    </source>
</evidence>
<dbReference type="Gene3D" id="3.40.50.1820">
    <property type="entry name" value="alpha/beta hydrolase"/>
    <property type="match status" value="1"/>
</dbReference>
<dbReference type="RefSeq" id="WP_110470207.1">
    <property type="nucleotide sequence ID" value="NZ_QJSP01000008.1"/>
</dbReference>
<dbReference type="GO" id="GO:0004177">
    <property type="term" value="F:aminopeptidase activity"/>
    <property type="evidence" value="ECO:0007669"/>
    <property type="project" value="UniProtKB-KW"/>
</dbReference>
<keyword evidence="3" id="KW-0378">Hydrolase</keyword>
<dbReference type="Pfam" id="PF12697">
    <property type="entry name" value="Abhydrolase_6"/>
    <property type="match status" value="1"/>
</dbReference>